<keyword evidence="8 9" id="KW-0315">Glutamine amidotransferase</keyword>
<comment type="catalytic activity">
    <reaction evidence="9">
        <text>XMP + L-glutamine + ATP + H2O = GMP + L-glutamate + AMP + diphosphate + 2 H(+)</text>
        <dbReference type="Rhea" id="RHEA:11680"/>
        <dbReference type="ChEBI" id="CHEBI:15377"/>
        <dbReference type="ChEBI" id="CHEBI:15378"/>
        <dbReference type="ChEBI" id="CHEBI:29985"/>
        <dbReference type="ChEBI" id="CHEBI:30616"/>
        <dbReference type="ChEBI" id="CHEBI:33019"/>
        <dbReference type="ChEBI" id="CHEBI:57464"/>
        <dbReference type="ChEBI" id="CHEBI:58115"/>
        <dbReference type="ChEBI" id="CHEBI:58359"/>
        <dbReference type="ChEBI" id="CHEBI:456215"/>
        <dbReference type="EC" id="6.3.5.2"/>
    </reaction>
</comment>
<keyword evidence="13" id="KW-1185">Reference proteome</keyword>
<dbReference type="NCBIfam" id="TIGR00888">
    <property type="entry name" value="guaA_Nterm"/>
    <property type="match status" value="1"/>
</dbReference>
<feature type="active site" evidence="9">
    <location>
        <position position="170"/>
    </location>
</feature>
<evidence type="ECO:0000256" key="7">
    <source>
        <dbReference type="ARBA" id="ARBA00022840"/>
    </source>
</evidence>
<dbReference type="Gene3D" id="3.40.50.620">
    <property type="entry name" value="HUPs"/>
    <property type="match status" value="1"/>
</dbReference>
<comment type="subunit">
    <text evidence="9">Homodimer.</text>
</comment>
<dbReference type="SUPFAM" id="SSF54810">
    <property type="entry name" value="GMP synthetase C-terminal dimerisation domain"/>
    <property type="match status" value="1"/>
</dbReference>
<dbReference type="PRINTS" id="PR00096">
    <property type="entry name" value="GATASE"/>
</dbReference>
<comment type="function">
    <text evidence="1 9">Catalyzes the synthesis of GMP from XMP.</text>
</comment>
<organism evidence="12 13">
    <name type="scientific">Chlamydia pecorum (strain ATCC VR-628 / DSM 29919 / E58)</name>
    <name type="common">Chlamydophila pecorum</name>
    <dbReference type="NCBI Taxonomy" id="331635"/>
    <lineage>
        <taxon>Bacteria</taxon>
        <taxon>Pseudomonadati</taxon>
        <taxon>Chlamydiota</taxon>
        <taxon>Chlamydiia</taxon>
        <taxon>Chlamydiales</taxon>
        <taxon>Chlamydiaceae</taxon>
        <taxon>Chlamydia/Chlamydophila group</taxon>
        <taxon>Chlamydia</taxon>
    </lineage>
</organism>
<evidence type="ECO:0000313" key="13">
    <source>
        <dbReference type="Proteomes" id="UP000008305"/>
    </source>
</evidence>
<keyword evidence="5 9" id="KW-0332">GMP biosynthesis</keyword>
<dbReference type="FunFam" id="3.40.50.880:FF:000001">
    <property type="entry name" value="GMP synthase [glutamine-hydrolyzing]"/>
    <property type="match status" value="1"/>
</dbReference>
<dbReference type="RefSeq" id="WP_013712937.1">
    <property type="nucleotide sequence ID" value="NC_015408.1"/>
</dbReference>
<dbReference type="InterPro" id="IPR004739">
    <property type="entry name" value="GMP_synth_GATase"/>
</dbReference>
<dbReference type="Pfam" id="PF02540">
    <property type="entry name" value="NAD_synthase"/>
    <property type="match status" value="1"/>
</dbReference>
<comment type="pathway">
    <text evidence="2 9">Purine metabolism; GMP biosynthesis; GMP from XMP (L-Gln route): step 1/1.</text>
</comment>
<dbReference type="PROSITE" id="PS51553">
    <property type="entry name" value="GMPS_ATP_PPASE"/>
    <property type="match status" value="1"/>
</dbReference>
<keyword evidence="6 9" id="KW-0658">Purine biosynthesis</keyword>
<dbReference type="PROSITE" id="PS51273">
    <property type="entry name" value="GATASE_TYPE_1"/>
    <property type="match status" value="1"/>
</dbReference>
<feature type="active site" evidence="9">
    <location>
        <position position="172"/>
    </location>
</feature>
<gene>
    <name evidence="9 12" type="primary">guaA</name>
    <name evidence="12" type="ordered locus">G5S_0927</name>
</gene>
<evidence type="ECO:0000256" key="8">
    <source>
        <dbReference type="ARBA" id="ARBA00022962"/>
    </source>
</evidence>
<dbReference type="Proteomes" id="UP000008305">
    <property type="component" value="Chromosome"/>
</dbReference>
<dbReference type="InterPro" id="IPR022310">
    <property type="entry name" value="NAD/GMP_synthase"/>
</dbReference>
<sequence length="513" mass="57917">MSTIVILDFGSQYTQLLAKRIRQLSTYCEVLPWDVSWETLRSLSPLGIIFSGGPHSVFHENSPKVPWEIYESSIPILGICYGMQLISKDFGSEVYQGNREFGYTPITLMASELFKDIVLEEKDFVTEIRMSHSDYVAKIPENFKLIASTPTCPIAAIEHMQKKIFCVQFHPEVSDTTPVGEKILKTFVQRICQAPSTWNPQAIQESLIRDIQEKVEENERVLLGLSGGVDSTITAALLHKALGERVICVLVDTGFLRENEVEEIASQCAFLKENLLIENASELFYSKLKGIHDPEEKRKLLGQTFIEVFESIAKNLDIHWLAQGTIYSDVIESAHSGNSSQVIKSHHNVGGLPEHLHLKLLEPLRYLFKDEVRTLGRSLSLSSQLIDRHPFPGPGLAIRVLGEVLPEYLPILRKADKIFLEELDAQGLLTSINQAFAVFLPVKSVAVKGDCRSYGYTIALRAIESTDFMTCRWAHLPYEFLHRCSSRIINEIPEVSRVVYDISDKPPATIEWE</sequence>
<name>A0AA34RDS6_CHLPE</name>
<evidence type="ECO:0000256" key="2">
    <source>
        <dbReference type="ARBA" id="ARBA00005153"/>
    </source>
</evidence>
<evidence type="ECO:0000256" key="9">
    <source>
        <dbReference type="HAMAP-Rule" id="MF_00344"/>
    </source>
</evidence>
<evidence type="ECO:0000256" key="6">
    <source>
        <dbReference type="ARBA" id="ARBA00022755"/>
    </source>
</evidence>
<feature type="active site" description="Nucleophile" evidence="9">
    <location>
        <position position="80"/>
    </location>
</feature>
<evidence type="ECO:0000256" key="4">
    <source>
        <dbReference type="ARBA" id="ARBA00022741"/>
    </source>
</evidence>
<dbReference type="PANTHER" id="PTHR11922:SF2">
    <property type="entry name" value="GMP SYNTHASE [GLUTAMINE-HYDROLYZING]"/>
    <property type="match status" value="1"/>
</dbReference>
<reference evidence="12 13" key="1">
    <citation type="journal article" date="2011" name="J. Bacteriol.">
        <title>Genome sequence of the obligate intracellular animal pathogen Chlamydia pecorum E58.</title>
        <authorList>
            <person name="Mojica S."/>
            <person name="Huot Creasy H."/>
            <person name="Daugherty S."/>
            <person name="Read T.D."/>
            <person name="Kim T."/>
            <person name="Kaltenboeck B."/>
            <person name="Bavoil P."/>
            <person name="Myers G.S."/>
        </authorList>
    </citation>
    <scope>NUCLEOTIDE SEQUENCE [LARGE SCALE GENOMIC DNA]</scope>
    <source>
        <strain evidence="12 13">E58</strain>
    </source>
</reference>
<keyword evidence="7 9" id="KW-0067">ATP-binding</keyword>
<dbReference type="PANTHER" id="PTHR11922">
    <property type="entry name" value="GMP SYNTHASE-RELATED"/>
    <property type="match status" value="1"/>
</dbReference>
<dbReference type="Gene3D" id="3.30.300.10">
    <property type="match status" value="1"/>
</dbReference>
<evidence type="ECO:0000256" key="1">
    <source>
        <dbReference type="ARBA" id="ARBA00002332"/>
    </source>
</evidence>
<dbReference type="GO" id="GO:0003921">
    <property type="term" value="F:GMP synthase activity"/>
    <property type="evidence" value="ECO:0007669"/>
    <property type="project" value="InterPro"/>
</dbReference>
<evidence type="ECO:0000256" key="3">
    <source>
        <dbReference type="ARBA" id="ARBA00022598"/>
    </source>
</evidence>
<dbReference type="GO" id="GO:0005524">
    <property type="term" value="F:ATP binding"/>
    <property type="evidence" value="ECO:0007669"/>
    <property type="project" value="UniProtKB-UniRule"/>
</dbReference>
<dbReference type="CDD" id="cd01742">
    <property type="entry name" value="GATase1_GMP_Synthase"/>
    <property type="match status" value="1"/>
</dbReference>
<dbReference type="InterPro" id="IPR025777">
    <property type="entry name" value="GMPS_ATP_PPase_dom"/>
</dbReference>
<dbReference type="EMBL" id="CP002608">
    <property type="protein sequence ID" value="AEB41859.1"/>
    <property type="molecule type" value="Genomic_DNA"/>
</dbReference>
<dbReference type="SUPFAM" id="SSF52317">
    <property type="entry name" value="Class I glutamine amidotransferase-like"/>
    <property type="match status" value="1"/>
</dbReference>
<dbReference type="SUPFAM" id="SSF52402">
    <property type="entry name" value="Adenine nucleotide alpha hydrolases-like"/>
    <property type="match status" value="1"/>
</dbReference>
<dbReference type="FunFam" id="3.30.300.10:FF:000002">
    <property type="entry name" value="GMP synthase [glutamine-hydrolyzing]"/>
    <property type="match status" value="1"/>
</dbReference>
<feature type="domain" description="GMPS ATP-PPase" evidence="11">
    <location>
        <begin position="198"/>
        <end position="388"/>
    </location>
</feature>
<dbReference type="HAMAP" id="MF_00344">
    <property type="entry name" value="GMP_synthase"/>
    <property type="match status" value="1"/>
</dbReference>
<dbReference type="CDD" id="cd01997">
    <property type="entry name" value="GMP_synthase_C"/>
    <property type="match status" value="1"/>
</dbReference>
<evidence type="ECO:0000256" key="5">
    <source>
        <dbReference type="ARBA" id="ARBA00022749"/>
    </source>
</evidence>
<keyword evidence="4 9" id="KW-0547">Nucleotide-binding</keyword>
<protein>
    <recommendedName>
        <fullName evidence="9">GMP synthase [glutamine-hydrolyzing]</fullName>
        <ecNumber evidence="9">6.3.5.2</ecNumber>
    </recommendedName>
    <alternativeName>
        <fullName evidence="9">GMP synthetase</fullName>
    </alternativeName>
    <alternativeName>
        <fullName evidence="9">Glutamine amidotransferase</fullName>
    </alternativeName>
</protein>
<dbReference type="InterPro" id="IPR022955">
    <property type="entry name" value="GMP_synthase"/>
</dbReference>
<dbReference type="Pfam" id="PF00117">
    <property type="entry name" value="GATase"/>
    <property type="match status" value="1"/>
</dbReference>
<dbReference type="NCBIfam" id="TIGR00884">
    <property type="entry name" value="guaA_Cterm"/>
    <property type="match status" value="1"/>
</dbReference>
<dbReference type="InterPro" id="IPR029062">
    <property type="entry name" value="Class_I_gatase-like"/>
</dbReference>
<evidence type="ECO:0000256" key="10">
    <source>
        <dbReference type="PROSITE-ProRule" id="PRU00886"/>
    </source>
</evidence>
<dbReference type="InterPro" id="IPR014729">
    <property type="entry name" value="Rossmann-like_a/b/a_fold"/>
</dbReference>
<dbReference type="Gene3D" id="3.40.50.880">
    <property type="match status" value="1"/>
</dbReference>
<dbReference type="GO" id="GO:0005829">
    <property type="term" value="C:cytosol"/>
    <property type="evidence" value="ECO:0007669"/>
    <property type="project" value="TreeGrafter"/>
</dbReference>
<dbReference type="InterPro" id="IPR017926">
    <property type="entry name" value="GATASE"/>
</dbReference>
<dbReference type="Pfam" id="PF00958">
    <property type="entry name" value="GMP_synt_C"/>
    <property type="match status" value="1"/>
</dbReference>
<dbReference type="AlphaFoldDB" id="A0AA34RDS6"/>
<dbReference type="NCBIfam" id="NF000848">
    <property type="entry name" value="PRK00074.1"/>
    <property type="match status" value="1"/>
</dbReference>
<keyword evidence="3 9" id="KW-0436">Ligase</keyword>
<feature type="binding site" evidence="10">
    <location>
        <begin position="226"/>
        <end position="232"/>
    </location>
    <ligand>
        <name>ATP</name>
        <dbReference type="ChEBI" id="CHEBI:30616"/>
    </ligand>
</feature>
<dbReference type="KEGG" id="cpm:G5S_0927"/>
<evidence type="ECO:0000259" key="11">
    <source>
        <dbReference type="PROSITE" id="PS51553"/>
    </source>
</evidence>
<accession>A0AA34RDS6</accession>
<proteinExistence type="inferred from homology"/>
<dbReference type="EC" id="6.3.5.2" evidence="9"/>
<dbReference type="InterPro" id="IPR001674">
    <property type="entry name" value="GMP_synth_C"/>
</dbReference>
<evidence type="ECO:0000313" key="12">
    <source>
        <dbReference type="EMBL" id="AEB41859.1"/>
    </source>
</evidence>